<keyword evidence="4" id="KW-0433">Leucine-rich repeat</keyword>
<dbReference type="InterPro" id="IPR032675">
    <property type="entry name" value="LRR_dom_sf"/>
</dbReference>
<evidence type="ECO:0000256" key="3">
    <source>
        <dbReference type="ARBA" id="ARBA00022527"/>
    </source>
</evidence>
<dbReference type="Proteomes" id="UP000015105">
    <property type="component" value="Chromosome 6D"/>
</dbReference>
<name>A0A453PLX6_AEGTS</name>
<dbReference type="Pfam" id="PF08263">
    <property type="entry name" value="LRRNT_2"/>
    <property type="match status" value="1"/>
</dbReference>
<dbReference type="InterPro" id="IPR051420">
    <property type="entry name" value="Ser_Thr_Kinases_DiverseReg"/>
</dbReference>
<dbReference type="Pfam" id="PF07714">
    <property type="entry name" value="PK_Tyr_Ser-Thr"/>
    <property type="match status" value="1"/>
</dbReference>
<dbReference type="SUPFAM" id="SSF56112">
    <property type="entry name" value="Protein kinase-like (PK-like)"/>
    <property type="match status" value="1"/>
</dbReference>
<dbReference type="AlphaFoldDB" id="A0A453PLX6"/>
<evidence type="ECO:0000256" key="1">
    <source>
        <dbReference type="ARBA" id="ARBA00004370"/>
    </source>
</evidence>
<keyword evidence="7" id="KW-0547">Nucleotide-binding</keyword>
<dbReference type="Gene3D" id="1.10.510.10">
    <property type="entry name" value="Transferase(Phosphotransferase) domain 1"/>
    <property type="match status" value="1"/>
</dbReference>
<protein>
    <recommendedName>
        <fullName evidence="2">non-specific serine/threonine protein kinase</fullName>
        <ecNumber evidence="2">2.7.11.1</ecNumber>
    </recommendedName>
</protein>
<keyword evidence="5" id="KW-0808">Transferase</keyword>
<dbReference type="GO" id="GO:0005524">
    <property type="term" value="F:ATP binding"/>
    <property type="evidence" value="ECO:0007669"/>
    <property type="project" value="UniProtKB-KW"/>
</dbReference>
<dbReference type="Gene3D" id="3.80.10.10">
    <property type="entry name" value="Ribonuclease Inhibitor"/>
    <property type="match status" value="1"/>
</dbReference>
<organism evidence="14 15">
    <name type="scientific">Aegilops tauschii subsp. strangulata</name>
    <name type="common">Goatgrass</name>
    <dbReference type="NCBI Taxonomy" id="200361"/>
    <lineage>
        <taxon>Eukaryota</taxon>
        <taxon>Viridiplantae</taxon>
        <taxon>Streptophyta</taxon>
        <taxon>Embryophyta</taxon>
        <taxon>Tracheophyta</taxon>
        <taxon>Spermatophyta</taxon>
        <taxon>Magnoliopsida</taxon>
        <taxon>Liliopsida</taxon>
        <taxon>Poales</taxon>
        <taxon>Poaceae</taxon>
        <taxon>BOP clade</taxon>
        <taxon>Pooideae</taxon>
        <taxon>Triticodae</taxon>
        <taxon>Triticeae</taxon>
        <taxon>Triticinae</taxon>
        <taxon>Aegilops</taxon>
    </lineage>
</organism>
<reference evidence="15" key="2">
    <citation type="journal article" date="2017" name="Nat. Plants">
        <title>The Aegilops tauschii genome reveals multiple impacts of transposons.</title>
        <authorList>
            <person name="Zhao G."/>
            <person name="Zou C."/>
            <person name="Li K."/>
            <person name="Wang K."/>
            <person name="Li T."/>
            <person name="Gao L."/>
            <person name="Zhang X."/>
            <person name="Wang H."/>
            <person name="Yang Z."/>
            <person name="Liu X."/>
            <person name="Jiang W."/>
            <person name="Mao L."/>
            <person name="Kong X."/>
            <person name="Jiao Y."/>
            <person name="Jia J."/>
        </authorList>
    </citation>
    <scope>NUCLEOTIDE SEQUENCE [LARGE SCALE GENOMIC DNA]</scope>
    <source>
        <strain evidence="15">cv. AL8/78</strain>
    </source>
</reference>
<dbReference type="Gramene" id="AET6Gv20774600.7">
    <property type="protein sequence ID" value="AET6Gv20774600.7"/>
    <property type="gene ID" value="AET6Gv20774600"/>
</dbReference>
<feature type="domain" description="Leucine-rich repeat-containing N-terminal plant-type" evidence="13">
    <location>
        <begin position="15"/>
        <end position="56"/>
    </location>
</feature>
<dbReference type="GO" id="GO:0016020">
    <property type="term" value="C:membrane"/>
    <property type="evidence" value="ECO:0007669"/>
    <property type="project" value="UniProtKB-SubCell"/>
</dbReference>
<evidence type="ECO:0000313" key="15">
    <source>
        <dbReference type="Proteomes" id="UP000015105"/>
    </source>
</evidence>
<keyword evidence="6" id="KW-0677">Repeat</keyword>
<reference evidence="14" key="4">
    <citation type="submission" date="2019-03" db="UniProtKB">
        <authorList>
            <consortium name="EnsemblPlants"/>
        </authorList>
    </citation>
    <scope>IDENTIFICATION</scope>
</reference>
<evidence type="ECO:0000259" key="12">
    <source>
        <dbReference type="Pfam" id="PF07714"/>
    </source>
</evidence>
<dbReference type="EC" id="2.7.11.1" evidence="2"/>
<dbReference type="PANTHER" id="PTHR48005:SF70">
    <property type="entry name" value="MDIS1-INTERACTING RECEPTOR LIKE KINASE 2-LIKE"/>
    <property type="match status" value="1"/>
</dbReference>
<evidence type="ECO:0000313" key="14">
    <source>
        <dbReference type="EnsemblPlants" id="AET6Gv20774600.7"/>
    </source>
</evidence>
<evidence type="ECO:0000256" key="7">
    <source>
        <dbReference type="ARBA" id="ARBA00022741"/>
    </source>
</evidence>
<reference evidence="15" key="1">
    <citation type="journal article" date="2014" name="Science">
        <title>Ancient hybridizations among the ancestral genomes of bread wheat.</title>
        <authorList>
            <consortium name="International Wheat Genome Sequencing Consortium,"/>
            <person name="Marcussen T."/>
            <person name="Sandve S.R."/>
            <person name="Heier L."/>
            <person name="Spannagl M."/>
            <person name="Pfeifer M."/>
            <person name="Jakobsen K.S."/>
            <person name="Wulff B.B."/>
            <person name="Steuernagel B."/>
            <person name="Mayer K.F."/>
            <person name="Olsen O.A."/>
        </authorList>
    </citation>
    <scope>NUCLEOTIDE SEQUENCE [LARGE SCALE GENOMIC DNA]</scope>
    <source>
        <strain evidence="15">cv. AL8/78</strain>
    </source>
</reference>
<dbReference type="InterPro" id="IPR013210">
    <property type="entry name" value="LRR_N_plant-typ"/>
</dbReference>
<evidence type="ECO:0000256" key="5">
    <source>
        <dbReference type="ARBA" id="ARBA00022679"/>
    </source>
</evidence>
<reference evidence="14" key="5">
    <citation type="journal article" date="2021" name="G3 (Bethesda)">
        <title>Aegilops tauschii genome assembly Aet v5.0 features greater sequence contiguity and improved annotation.</title>
        <authorList>
            <person name="Wang L."/>
            <person name="Zhu T."/>
            <person name="Rodriguez J.C."/>
            <person name="Deal K.R."/>
            <person name="Dubcovsky J."/>
            <person name="McGuire P.E."/>
            <person name="Lux T."/>
            <person name="Spannagl M."/>
            <person name="Mayer K.F.X."/>
            <person name="Baldrich P."/>
            <person name="Meyers B.C."/>
            <person name="Huo N."/>
            <person name="Gu Y.Q."/>
            <person name="Zhou H."/>
            <person name="Devos K.M."/>
            <person name="Bennetzen J.L."/>
            <person name="Unver T."/>
            <person name="Budak H."/>
            <person name="Gulick P.J."/>
            <person name="Galiba G."/>
            <person name="Kalapos B."/>
            <person name="Nelson D.R."/>
            <person name="Li P."/>
            <person name="You F.M."/>
            <person name="Luo M.C."/>
            <person name="Dvorak J."/>
        </authorList>
    </citation>
    <scope>NUCLEOTIDE SEQUENCE [LARGE SCALE GENOMIC DNA]</scope>
    <source>
        <strain evidence="14">cv. AL8/78</strain>
    </source>
</reference>
<dbReference type="EnsemblPlants" id="AET6Gv20774600.7">
    <property type="protein sequence ID" value="AET6Gv20774600.7"/>
    <property type="gene ID" value="AET6Gv20774600"/>
</dbReference>
<dbReference type="InterPro" id="IPR001245">
    <property type="entry name" value="Ser-Thr/Tyr_kinase_cat_dom"/>
</dbReference>
<evidence type="ECO:0000256" key="8">
    <source>
        <dbReference type="ARBA" id="ARBA00022777"/>
    </source>
</evidence>
<comment type="subcellular location">
    <subcellularLocation>
        <location evidence="1">Membrane</location>
    </subcellularLocation>
</comment>
<proteinExistence type="predicted"/>
<comment type="catalytic activity">
    <reaction evidence="11">
        <text>L-seryl-[protein] + ATP = O-phospho-L-seryl-[protein] + ADP + H(+)</text>
        <dbReference type="Rhea" id="RHEA:17989"/>
        <dbReference type="Rhea" id="RHEA-COMP:9863"/>
        <dbReference type="Rhea" id="RHEA-COMP:11604"/>
        <dbReference type="ChEBI" id="CHEBI:15378"/>
        <dbReference type="ChEBI" id="CHEBI:29999"/>
        <dbReference type="ChEBI" id="CHEBI:30616"/>
        <dbReference type="ChEBI" id="CHEBI:83421"/>
        <dbReference type="ChEBI" id="CHEBI:456216"/>
        <dbReference type="EC" id="2.7.11.1"/>
    </reaction>
</comment>
<dbReference type="PANTHER" id="PTHR48005">
    <property type="entry name" value="LEUCINE RICH REPEAT KINASE 2"/>
    <property type="match status" value="1"/>
</dbReference>
<dbReference type="InterPro" id="IPR011009">
    <property type="entry name" value="Kinase-like_dom_sf"/>
</dbReference>
<keyword evidence="9" id="KW-0067">ATP-binding</keyword>
<evidence type="ECO:0000256" key="4">
    <source>
        <dbReference type="ARBA" id="ARBA00022614"/>
    </source>
</evidence>
<keyword evidence="3" id="KW-0723">Serine/threonine-protein kinase</keyword>
<feature type="domain" description="Serine-threonine/tyrosine-protein kinase catalytic" evidence="12">
    <location>
        <begin position="83"/>
        <end position="176"/>
    </location>
</feature>
<dbReference type="GO" id="GO:0004674">
    <property type="term" value="F:protein serine/threonine kinase activity"/>
    <property type="evidence" value="ECO:0007669"/>
    <property type="project" value="UniProtKB-KW"/>
</dbReference>
<evidence type="ECO:0000256" key="6">
    <source>
        <dbReference type="ARBA" id="ARBA00022737"/>
    </source>
</evidence>
<evidence type="ECO:0000256" key="9">
    <source>
        <dbReference type="ARBA" id="ARBA00022840"/>
    </source>
</evidence>
<keyword evidence="8" id="KW-0418">Kinase</keyword>
<comment type="catalytic activity">
    <reaction evidence="10">
        <text>L-threonyl-[protein] + ATP = O-phospho-L-threonyl-[protein] + ADP + H(+)</text>
        <dbReference type="Rhea" id="RHEA:46608"/>
        <dbReference type="Rhea" id="RHEA-COMP:11060"/>
        <dbReference type="Rhea" id="RHEA-COMP:11605"/>
        <dbReference type="ChEBI" id="CHEBI:15378"/>
        <dbReference type="ChEBI" id="CHEBI:30013"/>
        <dbReference type="ChEBI" id="CHEBI:30616"/>
        <dbReference type="ChEBI" id="CHEBI:61977"/>
        <dbReference type="ChEBI" id="CHEBI:456216"/>
        <dbReference type="EC" id="2.7.11.1"/>
    </reaction>
</comment>
<reference evidence="14" key="3">
    <citation type="journal article" date="2017" name="Nature">
        <title>Genome sequence of the progenitor of the wheat D genome Aegilops tauschii.</title>
        <authorList>
            <person name="Luo M.C."/>
            <person name="Gu Y.Q."/>
            <person name="Puiu D."/>
            <person name="Wang H."/>
            <person name="Twardziok S.O."/>
            <person name="Deal K.R."/>
            <person name="Huo N."/>
            <person name="Zhu T."/>
            <person name="Wang L."/>
            <person name="Wang Y."/>
            <person name="McGuire P.E."/>
            <person name="Liu S."/>
            <person name="Long H."/>
            <person name="Ramasamy R.K."/>
            <person name="Rodriguez J.C."/>
            <person name="Van S.L."/>
            <person name="Yuan L."/>
            <person name="Wang Z."/>
            <person name="Xia Z."/>
            <person name="Xiao L."/>
            <person name="Anderson O.D."/>
            <person name="Ouyang S."/>
            <person name="Liang Y."/>
            <person name="Zimin A.V."/>
            <person name="Pertea G."/>
            <person name="Qi P."/>
            <person name="Bennetzen J.L."/>
            <person name="Dai X."/>
            <person name="Dawson M.W."/>
            <person name="Muller H.G."/>
            <person name="Kugler K."/>
            <person name="Rivarola-Duarte L."/>
            <person name="Spannagl M."/>
            <person name="Mayer K.F.X."/>
            <person name="Lu F.H."/>
            <person name="Bevan M.W."/>
            <person name="Leroy P."/>
            <person name="Li P."/>
            <person name="You F.M."/>
            <person name="Sun Q."/>
            <person name="Liu Z."/>
            <person name="Lyons E."/>
            <person name="Wicker T."/>
            <person name="Salzberg S.L."/>
            <person name="Devos K.M."/>
            <person name="Dvorak J."/>
        </authorList>
    </citation>
    <scope>NUCLEOTIDE SEQUENCE [LARGE SCALE GENOMIC DNA]</scope>
    <source>
        <strain evidence="14">cv. AL8/78</strain>
    </source>
</reference>
<keyword evidence="15" id="KW-1185">Reference proteome</keyword>
<sequence>RAHAAARHGGISLMSQQKALLHWKSTLANPAAEMSSWRDTTSTSSSPCNWTGIMCTAVRHGRSMPWVVTSISLPDAGIHGKLELSYTSVVTEKCDVYSFGVLVLEVLIGKHPRDLLQHLASSTEPYTLVNKILDQRPSAPTTIEEKNIVFQIKVVFSCLKASPQARPTMQEIYQMLIHYESSTSV</sequence>
<evidence type="ECO:0000256" key="2">
    <source>
        <dbReference type="ARBA" id="ARBA00012513"/>
    </source>
</evidence>
<evidence type="ECO:0000256" key="11">
    <source>
        <dbReference type="ARBA" id="ARBA00048679"/>
    </source>
</evidence>
<accession>A0A453PLX6</accession>
<evidence type="ECO:0000259" key="13">
    <source>
        <dbReference type="Pfam" id="PF08263"/>
    </source>
</evidence>
<evidence type="ECO:0000256" key="10">
    <source>
        <dbReference type="ARBA" id="ARBA00047899"/>
    </source>
</evidence>